<dbReference type="STRING" id="1429867.A0A0G4PHM7"/>
<reference evidence="3 4" key="1">
    <citation type="journal article" date="2014" name="Nat. Commun.">
        <title>Multiple recent horizontal transfers of a large genomic region in cheese making fungi.</title>
        <authorList>
            <person name="Cheeseman K."/>
            <person name="Ropars J."/>
            <person name="Renault P."/>
            <person name="Dupont J."/>
            <person name="Gouzy J."/>
            <person name="Branca A."/>
            <person name="Abraham A.L."/>
            <person name="Ceppi M."/>
            <person name="Conseiller E."/>
            <person name="Debuchy R."/>
            <person name="Malagnac F."/>
            <person name="Goarin A."/>
            <person name="Silar P."/>
            <person name="Lacoste S."/>
            <person name="Sallet E."/>
            <person name="Bensimon A."/>
            <person name="Giraud T."/>
            <person name="Brygoo Y."/>
        </authorList>
    </citation>
    <scope>NUCLEOTIDE SEQUENCE [LARGE SCALE GENOMIC DNA]</scope>
    <source>
        <strain evidence="4">FM 013</strain>
    </source>
</reference>
<dbReference type="InterPro" id="IPR039254">
    <property type="entry name" value="Rds1"/>
</dbReference>
<dbReference type="PANTHER" id="PTHR38705:SF1">
    <property type="entry name" value="PROTEIN RDS1"/>
    <property type="match status" value="1"/>
</dbReference>
<name>A0A0G4PHM7_PENC3</name>
<proteinExistence type="predicted"/>
<organism evidence="3 4">
    <name type="scientific">Penicillium camemberti (strain FM 013)</name>
    <dbReference type="NCBI Taxonomy" id="1429867"/>
    <lineage>
        <taxon>Eukaryota</taxon>
        <taxon>Fungi</taxon>
        <taxon>Dikarya</taxon>
        <taxon>Ascomycota</taxon>
        <taxon>Pezizomycotina</taxon>
        <taxon>Eurotiomycetes</taxon>
        <taxon>Eurotiomycetidae</taxon>
        <taxon>Eurotiales</taxon>
        <taxon>Aspergillaceae</taxon>
        <taxon>Penicillium</taxon>
    </lineage>
</organism>
<evidence type="ECO:0000256" key="1">
    <source>
        <dbReference type="SAM" id="MobiDB-lite"/>
    </source>
</evidence>
<evidence type="ECO:0000313" key="3">
    <source>
        <dbReference type="EMBL" id="CRL25778.1"/>
    </source>
</evidence>
<dbReference type="EMBL" id="HG793149">
    <property type="protein sequence ID" value="CRL25778.1"/>
    <property type="molecule type" value="Genomic_DNA"/>
</dbReference>
<dbReference type="Proteomes" id="UP000053732">
    <property type="component" value="Unassembled WGS sequence"/>
</dbReference>
<protein>
    <submittedName>
        <fullName evidence="3">Str. FM013</fullName>
    </submittedName>
</protein>
<dbReference type="PANTHER" id="PTHR38705">
    <property type="entry name" value="PROTEIN RDS1"/>
    <property type="match status" value="1"/>
</dbReference>
<feature type="region of interest" description="Disordered" evidence="1">
    <location>
        <begin position="20"/>
        <end position="48"/>
    </location>
</feature>
<keyword evidence="2" id="KW-0732">Signal</keyword>
<keyword evidence="4" id="KW-1185">Reference proteome</keyword>
<evidence type="ECO:0000313" key="4">
    <source>
        <dbReference type="Proteomes" id="UP000053732"/>
    </source>
</evidence>
<dbReference type="AlphaFoldDB" id="A0A0G4PHM7"/>
<feature type="region of interest" description="Disordered" evidence="1">
    <location>
        <begin position="310"/>
        <end position="336"/>
    </location>
</feature>
<dbReference type="Pfam" id="PF13668">
    <property type="entry name" value="Ferritin_2"/>
    <property type="match status" value="1"/>
</dbReference>
<accession>A0A0G4PHM7</accession>
<feature type="signal peptide" evidence="2">
    <location>
        <begin position="1"/>
        <end position="20"/>
    </location>
</feature>
<sequence>MACKSVILLSLLSSLPFTAASPRKHAQDPKTTLDPPLPSANLSASAPPLRTYNSSRLYTPFTGTPTTTGALTASSIGTGIPHGGVAAAAKTYPGDGNLHHSEPAPYVPAGGVGTNGSTPVYNTKSDFDYESLALALYQEWIELDLFQDGLRRFNDSAFRAAGLTALDRELIAFMAQQEIGHATMLSNILGARAPQQCNYIYPYTNVKEFIDFCQKLTRWGEAGVYGFLAHLDSREAATLLTQSITTEARQQLIFRQFEGLFPMVEWFEVGIPQSWAWTLLAPFISSCPENQTRLIWQNFPTLMVVNQPDPWTSGTARNSSSGDNRTNGHNSSGYDSTGYNFTTTADQISRLNMTSGFNQSAGFIFNETTGINNTVGPGVSIPKSPKGSGRFNSSTSANSCGASVSKIRPIPLTAAGRLVLLQWDLPGKKVGPNNSYVTTTETKAGSAQYVLWVSQLNITYTPLHVVSGSNGTTNTTDIINGTNGSNSTNSTTDTIRGYTTQPDLETYQSNPAFNGTIFIAITDSAPYVSPFNLSLINPHVVAGPALYQAG</sequence>
<feature type="chain" id="PRO_5005195678" evidence="2">
    <location>
        <begin position="21"/>
        <end position="550"/>
    </location>
</feature>
<evidence type="ECO:0000256" key="2">
    <source>
        <dbReference type="SAM" id="SignalP"/>
    </source>
</evidence>
<gene>
    <name evidence="3" type="ORF">PCAMFM013_S016g000059</name>
</gene>